<dbReference type="NCBIfam" id="TIGR03448">
    <property type="entry name" value="mycothiol_MshD"/>
    <property type="match status" value="1"/>
</dbReference>
<feature type="binding site" evidence="4">
    <location>
        <begin position="79"/>
        <end position="81"/>
    </location>
    <ligand>
        <name>acetyl-CoA</name>
        <dbReference type="ChEBI" id="CHEBI:57288"/>
        <label>1</label>
    </ligand>
</feature>
<reference evidence="7" key="1">
    <citation type="journal article" date="2019" name="Int. J. Syst. Evol. Microbiol.">
        <title>The Global Catalogue of Microorganisms (GCM) 10K type strain sequencing project: providing services to taxonomists for standard genome sequencing and annotation.</title>
        <authorList>
            <consortium name="The Broad Institute Genomics Platform"/>
            <consortium name="The Broad Institute Genome Sequencing Center for Infectious Disease"/>
            <person name="Wu L."/>
            <person name="Ma J."/>
        </authorList>
    </citation>
    <scope>NUCLEOTIDE SEQUENCE [LARGE SCALE GENOMIC DNA]</scope>
    <source>
        <strain evidence="7">CCUG 60214</strain>
    </source>
</reference>
<feature type="binding site" evidence="4">
    <location>
        <position position="264"/>
    </location>
    <ligand>
        <name>1D-myo-inositol 2-(L-cysteinylamino)-2-deoxy-alpha-D-glucopyranoside</name>
        <dbReference type="ChEBI" id="CHEBI:58887"/>
    </ligand>
</feature>
<feature type="domain" description="N-acetyltransferase" evidence="5">
    <location>
        <begin position="151"/>
        <end position="292"/>
    </location>
</feature>
<feature type="binding site" evidence="4">
    <location>
        <begin position="230"/>
        <end position="232"/>
    </location>
    <ligand>
        <name>acetyl-CoA</name>
        <dbReference type="ChEBI" id="CHEBI:57288"/>
        <label>2</label>
    </ligand>
</feature>
<keyword evidence="7" id="KW-1185">Reference proteome</keyword>
<feature type="binding site" evidence="4">
    <location>
        <position position="178"/>
    </location>
    <ligand>
        <name>1D-myo-inositol 2-(L-cysteinylamino)-2-deoxy-alpha-D-glucopyranoside</name>
        <dbReference type="ChEBI" id="CHEBI:58887"/>
    </ligand>
</feature>
<dbReference type="Proteomes" id="UP001597168">
    <property type="component" value="Unassembled WGS sequence"/>
</dbReference>
<comment type="caution">
    <text evidence="4">Lacks conserved residue(s) required for the propagation of feature annotation.</text>
</comment>
<dbReference type="PROSITE" id="PS51186">
    <property type="entry name" value="GNAT"/>
    <property type="match status" value="2"/>
</dbReference>
<dbReference type="PANTHER" id="PTHR43877">
    <property type="entry name" value="AMINOALKYLPHOSPHONATE N-ACETYLTRANSFERASE-RELATED-RELATED"/>
    <property type="match status" value="1"/>
</dbReference>
<accession>A0ABW3R321</accession>
<keyword evidence="1 4" id="KW-0808">Transferase</keyword>
<sequence>MDLSWFEELSPRQADEVSGLLGDARAADGVAPVGEAVVLRLRPEARGSNHLLARDGDVLVGYLHLDVFGDSDGNKVAELAVHPEHRRRGVGSALVTAVAERAEPLRVWSHGGHPGAAALAAKLGYRKVRELLRLRRPLDDDLPPSVLPEGVTLRTFVPGRDEAAVVYVNHRAFAWHPEQSAMSIEDVRLKEGEPWFDPAGFLLAVDADERLLGFHWTKKHTTDLGEVYVVGVDPDAQGGGLGKALTLAGLAHLRDTGLTEVMLYVESDNAAALAVYGRLGFTRWDSDVQYSR</sequence>
<dbReference type="Pfam" id="PF13508">
    <property type="entry name" value="Acetyltransf_7"/>
    <property type="match status" value="1"/>
</dbReference>
<evidence type="ECO:0000256" key="3">
    <source>
        <dbReference type="ARBA" id="ARBA00023315"/>
    </source>
</evidence>
<name>A0ABW3R321_9PSEU</name>
<evidence type="ECO:0000256" key="2">
    <source>
        <dbReference type="ARBA" id="ARBA00022737"/>
    </source>
</evidence>
<evidence type="ECO:0000256" key="1">
    <source>
        <dbReference type="ARBA" id="ARBA00022679"/>
    </source>
</evidence>
<gene>
    <name evidence="4 6" type="primary">mshD</name>
    <name evidence="6" type="ORF">ACFQ3T_29435</name>
</gene>
<dbReference type="SUPFAM" id="SSF55729">
    <property type="entry name" value="Acyl-CoA N-acyltransferases (Nat)"/>
    <property type="match status" value="1"/>
</dbReference>
<evidence type="ECO:0000256" key="4">
    <source>
        <dbReference type="HAMAP-Rule" id="MF_01698"/>
    </source>
</evidence>
<dbReference type="InterPro" id="IPR017813">
    <property type="entry name" value="Mycothiol_AcTrfase"/>
</dbReference>
<dbReference type="HAMAP" id="MF_01698">
    <property type="entry name" value="MshD"/>
    <property type="match status" value="1"/>
</dbReference>
<keyword evidence="3 4" id="KW-0012">Acyltransferase</keyword>
<evidence type="ECO:0000259" key="5">
    <source>
        <dbReference type="PROSITE" id="PS51186"/>
    </source>
</evidence>
<feature type="binding site" evidence="4">
    <location>
        <begin position="237"/>
        <end position="243"/>
    </location>
    <ligand>
        <name>acetyl-CoA</name>
        <dbReference type="ChEBI" id="CHEBI:57288"/>
        <label>2</label>
    </ligand>
</feature>
<feature type="binding site" evidence="4">
    <location>
        <position position="35"/>
    </location>
    <ligand>
        <name>1D-myo-inositol 2-(L-cysteinylamino)-2-deoxy-alpha-D-glucopyranoside</name>
        <dbReference type="ChEBI" id="CHEBI:58887"/>
    </ligand>
</feature>
<dbReference type="Pfam" id="PF00583">
    <property type="entry name" value="Acetyltransf_1"/>
    <property type="match status" value="1"/>
</dbReference>
<protein>
    <recommendedName>
        <fullName evidence="4">Mycothiol acetyltransferase</fullName>
        <shortName evidence="4">MSH acetyltransferase</shortName>
        <ecNumber evidence="4">2.3.1.189</ecNumber>
    </recommendedName>
    <alternativeName>
        <fullName evidence="4">Mycothiol synthase</fullName>
    </alternativeName>
</protein>
<dbReference type="Gene3D" id="3.40.630.30">
    <property type="match status" value="1"/>
</dbReference>
<dbReference type="PIRSF" id="PIRSF021524">
    <property type="entry name" value="MSH_acetyltransferase"/>
    <property type="match status" value="1"/>
</dbReference>
<evidence type="ECO:0000313" key="6">
    <source>
        <dbReference type="EMBL" id="MFD1151274.1"/>
    </source>
</evidence>
<dbReference type="EMBL" id="JBHTLK010000223">
    <property type="protein sequence ID" value="MFD1151274.1"/>
    <property type="molecule type" value="Genomic_DNA"/>
</dbReference>
<keyword evidence="2 4" id="KW-0677">Repeat</keyword>
<feature type="domain" description="N-acetyltransferase" evidence="5">
    <location>
        <begin position="4"/>
        <end position="154"/>
    </location>
</feature>
<feature type="binding site" evidence="4">
    <location>
        <position position="226"/>
    </location>
    <ligand>
        <name>1D-myo-inositol 2-(L-cysteinylamino)-2-deoxy-alpha-D-glucopyranoside</name>
        <dbReference type="ChEBI" id="CHEBI:58887"/>
    </ligand>
</feature>
<evidence type="ECO:0000313" key="7">
    <source>
        <dbReference type="Proteomes" id="UP001597168"/>
    </source>
</evidence>
<proteinExistence type="inferred from homology"/>
<feature type="binding site" evidence="4">
    <location>
        <position position="218"/>
    </location>
    <ligand>
        <name>1D-myo-inositol 2-(L-cysteinylamino)-2-deoxy-alpha-D-glucopyranoside</name>
        <dbReference type="ChEBI" id="CHEBI:58887"/>
    </ligand>
</feature>
<dbReference type="InterPro" id="IPR016181">
    <property type="entry name" value="Acyl_CoA_acyltransferase"/>
</dbReference>
<comment type="caution">
    <text evidence="6">The sequence shown here is derived from an EMBL/GenBank/DDBJ whole genome shotgun (WGS) entry which is preliminary data.</text>
</comment>
<dbReference type="EC" id="2.3.1.189" evidence="4"/>
<organism evidence="6 7">
    <name type="scientific">Saccharothrix hoggarensis</name>
    <dbReference type="NCBI Taxonomy" id="913853"/>
    <lineage>
        <taxon>Bacteria</taxon>
        <taxon>Bacillati</taxon>
        <taxon>Actinomycetota</taxon>
        <taxon>Actinomycetes</taxon>
        <taxon>Pseudonocardiales</taxon>
        <taxon>Pseudonocardiaceae</taxon>
        <taxon>Saccharothrix</taxon>
    </lineage>
</organism>
<comment type="similarity">
    <text evidence="4">Belongs to the acetyltransferase family. MshD subfamily.</text>
</comment>
<comment type="function">
    <text evidence="4">Catalyzes the transfer of acetyl from acetyl-CoA to desacetylmycothiol (Cys-GlcN-Ins) to form mycothiol.</text>
</comment>
<comment type="subunit">
    <text evidence="4">Monomer.</text>
</comment>
<comment type="catalytic activity">
    <reaction evidence="4">
        <text>1D-myo-inositol 2-(L-cysteinylamino)-2-deoxy-alpha-D-glucopyranoside + acetyl-CoA = mycothiol + CoA + H(+)</text>
        <dbReference type="Rhea" id="RHEA:26172"/>
        <dbReference type="ChEBI" id="CHEBI:15378"/>
        <dbReference type="ChEBI" id="CHEBI:16768"/>
        <dbReference type="ChEBI" id="CHEBI:57287"/>
        <dbReference type="ChEBI" id="CHEBI:57288"/>
        <dbReference type="ChEBI" id="CHEBI:58887"/>
        <dbReference type="EC" id="2.3.1.189"/>
    </reaction>
</comment>
<dbReference type="InterPro" id="IPR000182">
    <property type="entry name" value="GNAT_dom"/>
</dbReference>
<feature type="binding site" evidence="4">
    <location>
        <begin position="87"/>
        <end position="92"/>
    </location>
    <ligand>
        <name>acetyl-CoA</name>
        <dbReference type="ChEBI" id="CHEBI:57288"/>
        <label>1</label>
    </ligand>
</feature>
<dbReference type="InterPro" id="IPR050832">
    <property type="entry name" value="Bact_Acetyltransf"/>
</dbReference>
<dbReference type="CDD" id="cd04301">
    <property type="entry name" value="NAT_SF"/>
    <property type="match status" value="2"/>
</dbReference>
<dbReference type="GO" id="GO:0035447">
    <property type="term" value="F:mycothiol synthase activity"/>
    <property type="evidence" value="ECO:0007669"/>
    <property type="project" value="UniProtKB-EC"/>
</dbReference>
<dbReference type="RefSeq" id="WP_380728140.1">
    <property type="nucleotide sequence ID" value="NZ_JBHTLK010000223.1"/>
</dbReference>